<dbReference type="AlphaFoldDB" id="C7QJ10"/>
<accession>C7QJ10</accession>
<dbReference type="eggNOG" id="COG4805">
    <property type="taxonomic scope" value="Bacteria"/>
</dbReference>
<dbReference type="OrthoDB" id="9760040at2"/>
<reference evidence="1 2" key="1">
    <citation type="journal article" date="2009" name="Stand. Genomic Sci.">
        <title>Complete genome sequence of Catenulispora acidiphila type strain (ID 139908).</title>
        <authorList>
            <person name="Copeland A."/>
            <person name="Lapidus A."/>
            <person name="Glavina Del Rio T."/>
            <person name="Nolan M."/>
            <person name="Lucas S."/>
            <person name="Chen F."/>
            <person name="Tice H."/>
            <person name="Cheng J.F."/>
            <person name="Bruce D."/>
            <person name="Goodwin L."/>
            <person name="Pitluck S."/>
            <person name="Mikhailova N."/>
            <person name="Pati A."/>
            <person name="Ivanova N."/>
            <person name="Mavromatis K."/>
            <person name="Chen A."/>
            <person name="Palaniappan K."/>
            <person name="Chain P."/>
            <person name="Land M."/>
            <person name="Hauser L."/>
            <person name="Chang Y.J."/>
            <person name="Jeffries C.D."/>
            <person name="Chertkov O."/>
            <person name="Brettin T."/>
            <person name="Detter J.C."/>
            <person name="Han C."/>
            <person name="Ali Z."/>
            <person name="Tindall B.J."/>
            <person name="Goker M."/>
            <person name="Bristow J."/>
            <person name="Eisen J.A."/>
            <person name="Markowitz V."/>
            <person name="Hugenholtz P."/>
            <person name="Kyrpides N.C."/>
            <person name="Klenk H.P."/>
        </authorList>
    </citation>
    <scope>NUCLEOTIDE SEQUENCE [LARGE SCALE GENOMIC DNA]</scope>
    <source>
        <strain evidence="2">DSM 44928 / JCM 14897 / NBRC 102108 / NRRL B-24433 / ID139908</strain>
    </source>
</reference>
<evidence type="ECO:0000313" key="2">
    <source>
        <dbReference type="Proteomes" id="UP000000851"/>
    </source>
</evidence>
<organism evidence="1 2">
    <name type="scientific">Catenulispora acidiphila (strain DSM 44928 / JCM 14897 / NBRC 102108 / NRRL B-24433 / ID139908)</name>
    <dbReference type="NCBI Taxonomy" id="479433"/>
    <lineage>
        <taxon>Bacteria</taxon>
        <taxon>Bacillati</taxon>
        <taxon>Actinomycetota</taxon>
        <taxon>Actinomycetes</taxon>
        <taxon>Catenulisporales</taxon>
        <taxon>Catenulisporaceae</taxon>
        <taxon>Catenulispora</taxon>
    </lineage>
</organism>
<dbReference type="PANTHER" id="PTHR33361">
    <property type="entry name" value="GLR0591 PROTEIN"/>
    <property type="match status" value="1"/>
</dbReference>
<dbReference type="PANTHER" id="PTHR33361:SF15">
    <property type="entry name" value="DUF885 FAMILY LIPOPROTEIN"/>
    <property type="match status" value="1"/>
</dbReference>
<name>C7QJ10_CATAD</name>
<evidence type="ECO:0008006" key="3">
    <source>
        <dbReference type="Google" id="ProtNLM"/>
    </source>
</evidence>
<protein>
    <recommendedName>
        <fullName evidence="3">DUF885 domain-containing protein</fullName>
    </recommendedName>
</protein>
<dbReference type="HOGENOM" id="CLU_028527_0_0_11"/>
<dbReference type="InterPro" id="IPR010281">
    <property type="entry name" value="DUF885"/>
</dbReference>
<dbReference type="RefSeq" id="WP_012784447.1">
    <property type="nucleotide sequence ID" value="NC_013131.1"/>
</dbReference>
<dbReference type="KEGG" id="cai:Caci_0197"/>
<evidence type="ECO:0000313" key="1">
    <source>
        <dbReference type="EMBL" id="ACU69152.1"/>
    </source>
</evidence>
<dbReference type="InParanoid" id="C7QJ10"/>
<dbReference type="EMBL" id="CP001700">
    <property type="protein sequence ID" value="ACU69152.1"/>
    <property type="molecule type" value="Genomic_DNA"/>
</dbReference>
<keyword evidence="2" id="KW-1185">Reference proteome</keyword>
<dbReference type="STRING" id="479433.Caci_0197"/>
<dbReference type="Pfam" id="PF05960">
    <property type="entry name" value="DUF885"/>
    <property type="match status" value="1"/>
</dbReference>
<proteinExistence type="predicted"/>
<gene>
    <name evidence="1" type="ordered locus">Caci_0197</name>
</gene>
<sequence>MADTPDARFEALAADILDGLWRRHPDWAGTVGLHEYDAELPDRSAGGLAAEAAWLAGRAEDLADLDPAALSVPNRVDAAILANQLAALRFQIEDLREDEWNPAEANPGVALYTLLARDYAPAAQRLSAFAGRLEQVPSALLDNRSLLAGKPLSRIHVELAIGQFEGTVDLIGAELDAAVAAASEAASKAGSEADSEAVSQARKAIDAVRPDASAALQEHIVWLKERLAAGDAGEEEFRDPRIGAELFTRKLSLSLDAESDAAAILARAEADLDRVSAEIAEAAADYEGVAVPSDEAERSALVRRVLDRLAESAPDNETILEYSRQALLAQFAFVRDHDLVTVYPDPYEVVEMPEVHRGVSVAYCDPPGPMEPAEVQTILAISPTPEGWTQERVDSFFREYNRHMLHNLMVHEAMPGHLLQLQHSRRQQAPTSVRAALWSGSFVEGWAVYAEALMARHGYPGDGDPRAVRMQQLKMQIRMIINTVLDSRIHCHGMTEDEAMALMTGRGYQEDGEAAGKWRRALLSSTQLSTYYVGYKEVSDLVRDLRADHPEWSERQVHDAVLGHGSPPARYLRDLIAA</sequence>
<dbReference type="Proteomes" id="UP000000851">
    <property type="component" value="Chromosome"/>
</dbReference>